<dbReference type="AlphaFoldDB" id="A0A927F2S6"/>
<dbReference type="InterPro" id="IPR031423">
    <property type="entry name" value="Phosphatase_SCO2771"/>
</dbReference>
<reference evidence="1" key="1">
    <citation type="submission" date="2020-09" db="EMBL/GenBank/DDBJ databases">
        <title>Secondary metabolite and genome analysis of marine Streptomyces chumphonensis KK1-2T.</title>
        <authorList>
            <person name="Phongsopitanun W."/>
            <person name="Kanchanasin P."/>
            <person name="Pittayakhajonwut P."/>
            <person name="Suwanborirux K."/>
            <person name="Tanasupawat S."/>
        </authorList>
    </citation>
    <scope>NUCLEOTIDE SEQUENCE</scope>
    <source>
        <strain evidence="1">KK1-2</strain>
    </source>
</reference>
<organism evidence="1 2">
    <name type="scientific">Streptomyces chumphonensis</name>
    <dbReference type="NCBI Taxonomy" id="1214925"/>
    <lineage>
        <taxon>Bacteria</taxon>
        <taxon>Bacillati</taxon>
        <taxon>Actinomycetota</taxon>
        <taxon>Actinomycetes</taxon>
        <taxon>Kitasatosporales</taxon>
        <taxon>Streptomycetaceae</taxon>
        <taxon>Streptomyces</taxon>
    </lineage>
</organism>
<dbReference type="RefSeq" id="WP_191211374.1">
    <property type="nucleotide sequence ID" value="NZ_BAABKL010000009.1"/>
</dbReference>
<dbReference type="EMBL" id="JACXYU010000013">
    <property type="protein sequence ID" value="MBD3933950.1"/>
    <property type="molecule type" value="Genomic_DNA"/>
</dbReference>
<keyword evidence="2" id="KW-1185">Reference proteome</keyword>
<name>A0A927F2S6_9ACTN</name>
<dbReference type="Pfam" id="PF15698">
    <property type="entry name" value="Phosphatase"/>
    <property type="match status" value="1"/>
</dbReference>
<evidence type="ECO:0000313" key="1">
    <source>
        <dbReference type="EMBL" id="MBD3933950.1"/>
    </source>
</evidence>
<proteinExistence type="predicted"/>
<gene>
    <name evidence="1" type="ORF">IF129_20620</name>
</gene>
<accession>A0A927F2S6</accession>
<protein>
    <submittedName>
        <fullName evidence="1">Phosphatase</fullName>
    </submittedName>
</protein>
<dbReference type="Proteomes" id="UP000632289">
    <property type="component" value="Unassembled WGS sequence"/>
</dbReference>
<comment type="caution">
    <text evidence="1">The sequence shown here is derived from an EMBL/GenBank/DDBJ whole genome shotgun (WGS) entry which is preliminary data.</text>
</comment>
<evidence type="ECO:0000313" key="2">
    <source>
        <dbReference type="Proteomes" id="UP000632289"/>
    </source>
</evidence>
<sequence>MVGQDALRAHLVAAGLAGTVSTTREQSLVRYRLFAAGDPRALLGLEPEGVWDLRRLLTLMGSRCGNSPDPRVVTGRETIDPALTLSALDVFADRLARAASLRSPVLLGTGHPGALLGFYGALAAALEGAGCRVLTPAEGRCIDLATRFGVRACTLSYVRGVALVREGATLCAPDAPGAHTHSPLPLRLALDALAAAGEPLPGLVIGDHGWACGAGQLGVEAIGPADVNDPAPFVGEAEGRVAVAVPVDDAARPGSYRALTRYVLNRACLSQ</sequence>